<dbReference type="InterPro" id="IPR000873">
    <property type="entry name" value="AMP-dep_synth/lig_dom"/>
</dbReference>
<dbReference type="InterPro" id="IPR025110">
    <property type="entry name" value="AMP-bd_C"/>
</dbReference>
<evidence type="ECO:0000256" key="2">
    <source>
        <dbReference type="ARBA" id="ARBA00006432"/>
    </source>
</evidence>
<evidence type="ECO:0008006" key="8">
    <source>
        <dbReference type="Google" id="ProtNLM"/>
    </source>
</evidence>
<comment type="subcellular location">
    <subcellularLocation>
        <location evidence="1">Peroxisome</location>
    </subcellularLocation>
</comment>
<proteinExistence type="inferred from homology"/>
<keyword evidence="7" id="KW-1185">Reference proteome</keyword>
<comment type="caution">
    <text evidence="6">The sequence shown here is derived from an EMBL/GenBank/DDBJ whole genome shotgun (WGS) entry which is preliminary data.</text>
</comment>
<evidence type="ECO:0000313" key="6">
    <source>
        <dbReference type="EMBL" id="CAK1543235.1"/>
    </source>
</evidence>
<dbReference type="InterPro" id="IPR042099">
    <property type="entry name" value="ANL_N_sf"/>
</dbReference>
<dbReference type="Gene3D" id="3.30.300.30">
    <property type="match status" value="1"/>
</dbReference>
<dbReference type="GO" id="GO:0004467">
    <property type="term" value="F:long-chain fatty acid-CoA ligase activity"/>
    <property type="evidence" value="ECO:0007669"/>
    <property type="project" value="TreeGrafter"/>
</dbReference>
<comment type="similarity">
    <text evidence="2">Belongs to the ATP-dependent AMP-binding enzyme family.</text>
</comment>
<evidence type="ECO:0000313" key="7">
    <source>
        <dbReference type="Proteomes" id="UP001497472"/>
    </source>
</evidence>
<dbReference type="PANTHER" id="PTHR24096:SF422">
    <property type="entry name" value="BCDNA.GH02901"/>
    <property type="match status" value="1"/>
</dbReference>
<dbReference type="InterPro" id="IPR020845">
    <property type="entry name" value="AMP-binding_CS"/>
</dbReference>
<evidence type="ECO:0000256" key="3">
    <source>
        <dbReference type="ARBA" id="ARBA00023140"/>
    </source>
</evidence>
<organism evidence="6 7">
    <name type="scientific">Leptosia nina</name>
    <dbReference type="NCBI Taxonomy" id="320188"/>
    <lineage>
        <taxon>Eukaryota</taxon>
        <taxon>Metazoa</taxon>
        <taxon>Ecdysozoa</taxon>
        <taxon>Arthropoda</taxon>
        <taxon>Hexapoda</taxon>
        <taxon>Insecta</taxon>
        <taxon>Pterygota</taxon>
        <taxon>Neoptera</taxon>
        <taxon>Endopterygota</taxon>
        <taxon>Lepidoptera</taxon>
        <taxon>Glossata</taxon>
        <taxon>Ditrysia</taxon>
        <taxon>Papilionoidea</taxon>
        <taxon>Pieridae</taxon>
        <taxon>Pierinae</taxon>
        <taxon>Leptosia</taxon>
    </lineage>
</organism>
<name>A0AAV1J5H2_9NEOP</name>
<dbReference type="FunFam" id="3.30.300.30:FF:000007">
    <property type="entry name" value="4-coumarate--CoA ligase 2"/>
    <property type="match status" value="1"/>
</dbReference>
<sequence>MKSLRLLKRTLNKFNESSKSNIFLRNHSAWTQDGIIKTPYEDIKEIPNITLYDYVWQNLDKWPERTASICSVTGRGYTYEQAFKLSNAFAANLRKKLKIRDGDSIAVMLPNVPDFPLVAMGILEAGGIITTINPIYTAHEVQRQLLMSEAKVVITLPNIVGVIKEAFDIAKINLPIIAVKVNGETTPNGTIAFNELSEDVHVDKSCLKEVRRTVNDLCFLPYSSGTTGLPKGVELTNKNIISNCEQMNEPDIKCHSETTATHQDAVLAILPFFHIYSASVIMFHKMAQGIKLVTMPKLQPDEFMQALEKFKINVLFCAPPLIFLMASHPLASKEVYRYLEMVINGAAPISSSDADRFMDKVQRKIRFGQGYGLTETSPVVCMAPKDCEDYSVVGPALPSTQLKIVDSELKPLGPNQLGELLIRGPQVMKGYKDNPEANDATFADDWFRSGDVASSDAKGYIKIVDRIKELIKVKGFQVPPAELEAVLREHPSIKDAAVIGVPHPTKGETPKAFVVIDREAKVDVKEICDYVNKRVAPYKQVNDVVFLDSIPKTASGKILRKDLKA</sequence>
<dbReference type="CDD" id="cd05911">
    <property type="entry name" value="Firefly_Luc_like"/>
    <property type="match status" value="1"/>
</dbReference>
<dbReference type="PANTHER" id="PTHR24096">
    <property type="entry name" value="LONG-CHAIN-FATTY-ACID--COA LIGASE"/>
    <property type="match status" value="1"/>
</dbReference>
<dbReference type="Proteomes" id="UP001497472">
    <property type="component" value="Unassembled WGS sequence"/>
</dbReference>
<dbReference type="SUPFAM" id="SSF56801">
    <property type="entry name" value="Acetyl-CoA synthetase-like"/>
    <property type="match status" value="1"/>
</dbReference>
<dbReference type="AlphaFoldDB" id="A0AAV1J5H2"/>
<dbReference type="PROSITE" id="PS00455">
    <property type="entry name" value="AMP_BINDING"/>
    <property type="match status" value="1"/>
</dbReference>
<dbReference type="Gene3D" id="3.40.50.12780">
    <property type="entry name" value="N-terminal domain of ligase-like"/>
    <property type="match status" value="1"/>
</dbReference>
<dbReference type="GO" id="GO:0005777">
    <property type="term" value="C:peroxisome"/>
    <property type="evidence" value="ECO:0007669"/>
    <property type="project" value="UniProtKB-SubCell"/>
</dbReference>
<gene>
    <name evidence="6" type="ORF">LNINA_LOCUS3064</name>
</gene>
<evidence type="ECO:0000259" key="5">
    <source>
        <dbReference type="Pfam" id="PF13193"/>
    </source>
</evidence>
<dbReference type="GO" id="GO:0046949">
    <property type="term" value="P:fatty-acyl-CoA biosynthetic process"/>
    <property type="evidence" value="ECO:0007669"/>
    <property type="project" value="TreeGrafter"/>
</dbReference>
<reference evidence="6 7" key="1">
    <citation type="submission" date="2023-11" db="EMBL/GenBank/DDBJ databases">
        <authorList>
            <person name="Okamura Y."/>
        </authorList>
    </citation>
    <scope>NUCLEOTIDE SEQUENCE [LARGE SCALE GENOMIC DNA]</scope>
</reference>
<keyword evidence="3" id="KW-0576">Peroxisome</keyword>
<protein>
    <recommendedName>
        <fullName evidence="8">4-coumarate--CoA ligase</fullName>
    </recommendedName>
</protein>
<accession>A0AAV1J5H2</accession>
<feature type="domain" description="AMP-binding enzyme C-terminal" evidence="5">
    <location>
        <begin position="482"/>
        <end position="557"/>
    </location>
</feature>
<evidence type="ECO:0000256" key="1">
    <source>
        <dbReference type="ARBA" id="ARBA00004275"/>
    </source>
</evidence>
<dbReference type="Pfam" id="PF00501">
    <property type="entry name" value="AMP-binding"/>
    <property type="match status" value="1"/>
</dbReference>
<feature type="domain" description="AMP-dependent synthetase/ligase" evidence="4">
    <location>
        <begin position="57"/>
        <end position="431"/>
    </location>
</feature>
<evidence type="ECO:0000259" key="4">
    <source>
        <dbReference type="Pfam" id="PF00501"/>
    </source>
</evidence>
<dbReference type="EMBL" id="CAVLEF010000004">
    <property type="protein sequence ID" value="CAK1543235.1"/>
    <property type="molecule type" value="Genomic_DNA"/>
</dbReference>
<dbReference type="InterPro" id="IPR045851">
    <property type="entry name" value="AMP-bd_C_sf"/>
</dbReference>
<dbReference type="Pfam" id="PF13193">
    <property type="entry name" value="AMP-binding_C"/>
    <property type="match status" value="1"/>
</dbReference>